<keyword evidence="1" id="KW-1133">Transmembrane helix</keyword>
<accession>A0A9Q1E1H5</accession>
<feature type="transmembrane region" description="Helical" evidence="1">
    <location>
        <begin position="225"/>
        <end position="249"/>
    </location>
</feature>
<keyword evidence="4" id="KW-1185">Reference proteome</keyword>
<keyword evidence="2" id="KW-0732">Signal</keyword>
<evidence type="ECO:0000256" key="1">
    <source>
        <dbReference type="SAM" id="Phobius"/>
    </source>
</evidence>
<evidence type="ECO:0000256" key="2">
    <source>
        <dbReference type="SAM" id="SignalP"/>
    </source>
</evidence>
<dbReference type="EMBL" id="JAFJMO010000001">
    <property type="protein sequence ID" value="KAJ8287885.1"/>
    <property type="molecule type" value="Genomic_DNA"/>
</dbReference>
<keyword evidence="1" id="KW-0472">Membrane</keyword>
<dbReference type="InterPro" id="IPR013783">
    <property type="entry name" value="Ig-like_fold"/>
</dbReference>
<proteinExistence type="predicted"/>
<feature type="chain" id="PRO_5040487442" description="Immunoglobulin C1-set domain-containing protein" evidence="2">
    <location>
        <begin position="20"/>
        <end position="262"/>
    </location>
</feature>
<evidence type="ECO:0000313" key="4">
    <source>
        <dbReference type="Proteomes" id="UP001152803"/>
    </source>
</evidence>
<dbReference type="AlphaFoldDB" id="A0A9Q1E1H5"/>
<dbReference type="Proteomes" id="UP001152803">
    <property type="component" value="Unassembled WGS sequence"/>
</dbReference>
<name>A0A9Q1E1H5_CONCO</name>
<reference evidence="3" key="1">
    <citation type="journal article" date="2023" name="Science">
        <title>Genome structures resolve the early diversification of teleost fishes.</title>
        <authorList>
            <person name="Parey E."/>
            <person name="Louis A."/>
            <person name="Montfort J."/>
            <person name="Bouchez O."/>
            <person name="Roques C."/>
            <person name="Iampietro C."/>
            <person name="Lluch J."/>
            <person name="Castinel A."/>
            <person name="Donnadieu C."/>
            <person name="Desvignes T."/>
            <person name="Floi Bucao C."/>
            <person name="Jouanno E."/>
            <person name="Wen M."/>
            <person name="Mejri S."/>
            <person name="Dirks R."/>
            <person name="Jansen H."/>
            <person name="Henkel C."/>
            <person name="Chen W.J."/>
            <person name="Zahm M."/>
            <person name="Cabau C."/>
            <person name="Klopp C."/>
            <person name="Thompson A.W."/>
            <person name="Robinson-Rechavi M."/>
            <person name="Braasch I."/>
            <person name="Lecointre G."/>
            <person name="Bobe J."/>
            <person name="Postlethwait J.H."/>
            <person name="Berthelot C."/>
            <person name="Roest Crollius H."/>
            <person name="Guiguen Y."/>
        </authorList>
    </citation>
    <scope>NUCLEOTIDE SEQUENCE</scope>
    <source>
        <strain evidence="3">Concon-B</strain>
    </source>
</reference>
<gene>
    <name evidence="3" type="ORF">COCON_G00005440</name>
</gene>
<keyword evidence="1" id="KW-0812">Transmembrane</keyword>
<comment type="caution">
    <text evidence="3">The sequence shown here is derived from an EMBL/GenBank/DDBJ whole genome shotgun (WGS) entry which is preliminary data.</text>
</comment>
<feature type="signal peptide" evidence="2">
    <location>
        <begin position="1"/>
        <end position="19"/>
    </location>
</feature>
<organism evidence="3 4">
    <name type="scientific">Conger conger</name>
    <name type="common">Conger eel</name>
    <name type="synonym">Muraena conger</name>
    <dbReference type="NCBI Taxonomy" id="82655"/>
    <lineage>
        <taxon>Eukaryota</taxon>
        <taxon>Metazoa</taxon>
        <taxon>Chordata</taxon>
        <taxon>Craniata</taxon>
        <taxon>Vertebrata</taxon>
        <taxon>Euteleostomi</taxon>
        <taxon>Actinopterygii</taxon>
        <taxon>Neopterygii</taxon>
        <taxon>Teleostei</taxon>
        <taxon>Anguilliformes</taxon>
        <taxon>Congridae</taxon>
        <taxon>Conger</taxon>
    </lineage>
</organism>
<dbReference type="SUPFAM" id="SSF48726">
    <property type="entry name" value="Immunoglobulin"/>
    <property type="match status" value="1"/>
</dbReference>
<evidence type="ECO:0008006" key="5">
    <source>
        <dbReference type="Google" id="ProtNLM"/>
    </source>
</evidence>
<sequence length="262" mass="29247">MILVFISLQIILKYKTAEGLVNPAPIIFVETGQNTTIHSWVKEMSFYFKRISWYQLRTSGKVKCLDYYNEYRSKSSRYSGVVPKDSNAYLKVSRATIADSGHNFAVVHSKEVLKSGSFSVVAVIDPEVLPVMHVFLSLTGTALCELKGGGQHWSDPKWETDDAKQGLKLLQPEAETFIDEHGAFIRSSILSLEEGVRGLNCVCQHSTGVIIRTQVIQARKDQCQLLLYLSPLAAVLLLVTLTASVLWAWRKGKQRPTGNGQE</sequence>
<protein>
    <recommendedName>
        <fullName evidence="5">Immunoglobulin C1-set domain-containing protein</fullName>
    </recommendedName>
</protein>
<dbReference type="InterPro" id="IPR036179">
    <property type="entry name" value="Ig-like_dom_sf"/>
</dbReference>
<dbReference type="Gene3D" id="2.60.40.10">
    <property type="entry name" value="Immunoglobulins"/>
    <property type="match status" value="1"/>
</dbReference>
<dbReference type="OrthoDB" id="8778643at2759"/>
<evidence type="ECO:0000313" key="3">
    <source>
        <dbReference type="EMBL" id="KAJ8287885.1"/>
    </source>
</evidence>